<dbReference type="PROSITE" id="PS51257">
    <property type="entry name" value="PROKAR_LIPOPROTEIN"/>
    <property type="match status" value="1"/>
</dbReference>
<reference evidence="1 2" key="1">
    <citation type="submission" date="2019-02" db="EMBL/GenBank/DDBJ databases">
        <title>Arundinibacter roseus gen. nov., sp. nov., a new member of the family Cytophagaceae.</title>
        <authorList>
            <person name="Szuroczki S."/>
            <person name="Khayer B."/>
            <person name="Sproer C."/>
            <person name="Toumi M."/>
            <person name="Szabo A."/>
            <person name="Felfoldi T."/>
            <person name="Schumann P."/>
            <person name="Toth E."/>
        </authorList>
    </citation>
    <scope>NUCLEOTIDE SEQUENCE [LARGE SCALE GENOMIC DNA]</scope>
    <source>
        <strain evidence="1 2">DMA-k-7a</strain>
    </source>
</reference>
<dbReference type="RefSeq" id="WP_132121362.1">
    <property type="nucleotide sequence ID" value="NZ_SMJU01000017.1"/>
</dbReference>
<evidence type="ECO:0008006" key="3">
    <source>
        <dbReference type="Google" id="ProtNLM"/>
    </source>
</evidence>
<dbReference type="InterPro" id="IPR045444">
    <property type="entry name" value="DUF6503"/>
</dbReference>
<evidence type="ECO:0000313" key="2">
    <source>
        <dbReference type="Proteomes" id="UP000295706"/>
    </source>
</evidence>
<dbReference type="Pfam" id="PF20113">
    <property type="entry name" value="DUF6503"/>
    <property type="match status" value="1"/>
</dbReference>
<dbReference type="OrthoDB" id="982433at2"/>
<dbReference type="EMBL" id="SMJU01000017">
    <property type="protein sequence ID" value="TDB60374.1"/>
    <property type="molecule type" value="Genomic_DNA"/>
</dbReference>
<organism evidence="1 2">
    <name type="scientific">Arundinibacter roseus</name>
    <dbReference type="NCBI Taxonomy" id="2070510"/>
    <lineage>
        <taxon>Bacteria</taxon>
        <taxon>Pseudomonadati</taxon>
        <taxon>Bacteroidota</taxon>
        <taxon>Cytophagia</taxon>
        <taxon>Cytophagales</taxon>
        <taxon>Spirosomataceae</taxon>
        <taxon>Arundinibacter</taxon>
    </lineage>
</organism>
<name>A0A4R4JZN0_9BACT</name>
<proteinExistence type="predicted"/>
<keyword evidence="2" id="KW-1185">Reference proteome</keyword>
<evidence type="ECO:0000313" key="1">
    <source>
        <dbReference type="EMBL" id="TDB60374.1"/>
    </source>
</evidence>
<accession>A0A4R4JZN0</accession>
<gene>
    <name evidence="1" type="ORF">EZE20_20795</name>
</gene>
<sequence length="249" mass="28707">MQRSLPALLLLSLLFVACQPTDPAERALEKAIKFHGGESYDSFSLEFEFRDMRYLIQRDGGTFEYIRIQKDSTGTEIRDVLTNTDTYRTIGGERQSVPDSLMDKYKYSVNSVAYFLLLPQPLQDPAVQKEYIGVVDIKGKKYDKIKVFFAQEGGGKDHDDVFVYWFDQEDGSMDYLAYLYHVNESGMRFREAYNPQRVGGMLMQDYINFAPKDSTLAVTDENLLSMDKLYLGGELKQLSRIENKNFILH</sequence>
<dbReference type="Proteomes" id="UP000295706">
    <property type="component" value="Unassembled WGS sequence"/>
</dbReference>
<protein>
    <recommendedName>
        <fullName evidence="3">Deoxyribose-phosphate aldolase</fullName>
    </recommendedName>
</protein>
<comment type="caution">
    <text evidence="1">The sequence shown here is derived from an EMBL/GenBank/DDBJ whole genome shotgun (WGS) entry which is preliminary data.</text>
</comment>
<dbReference type="AlphaFoldDB" id="A0A4R4JZN0"/>